<dbReference type="Pfam" id="PF00646">
    <property type="entry name" value="F-box"/>
    <property type="match status" value="1"/>
</dbReference>
<evidence type="ECO:0000313" key="2">
    <source>
        <dbReference type="EMBL" id="CAG9332203.1"/>
    </source>
</evidence>
<name>A0AAU9K5M3_9CILI</name>
<keyword evidence="3" id="KW-1185">Reference proteome</keyword>
<proteinExistence type="predicted"/>
<dbReference type="Proteomes" id="UP001162131">
    <property type="component" value="Unassembled WGS sequence"/>
</dbReference>
<gene>
    <name evidence="2" type="ORF">BSTOLATCC_MIC55655</name>
</gene>
<organism evidence="2 3">
    <name type="scientific">Blepharisma stoltei</name>
    <dbReference type="NCBI Taxonomy" id="1481888"/>
    <lineage>
        <taxon>Eukaryota</taxon>
        <taxon>Sar</taxon>
        <taxon>Alveolata</taxon>
        <taxon>Ciliophora</taxon>
        <taxon>Postciliodesmatophora</taxon>
        <taxon>Heterotrichea</taxon>
        <taxon>Heterotrichida</taxon>
        <taxon>Blepharismidae</taxon>
        <taxon>Blepharisma</taxon>
    </lineage>
</organism>
<dbReference type="AlphaFoldDB" id="A0AAU9K5M3"/>
<accession>A0AAU9K5M3</accession>
<protein>
    <recommendedName>
        <fullName evidence="1">F-box domain-containing protein</fullName>
    </recommendedName>
</protein>
<dbReference type="EMBL" id="CAJZBQ010000054">
    <property type="protein sequence ID" value="CAG9332203.1"/>
    <property type="molecule type" value="Genomic_DNA"/>
</dbReference>
<feature type="domain" description="F-box" evidence="1">
    <location>
        <begin position="112"/>
        <end position="145"/>
    </location>
</feature>
<dbReference type="InterPro" id="IPR036047">
    <property type="entry name" value="F-box-like_dom_sf"/>
</dbReference>
<comment type="caution">
    <text evidence="2">The sequence shown here is derived from an EMBL/GenBank/DDBJ whole genome shotgun (WGS) entry which is preliminary data.</text>
</comment>
<dbReference type="SUPFAM" id="SSF81383">
    <property type="entry name" value="F-box domain"/>
    <property type="match status" value="1"/>
</dbReference>
<sequence>MLESYSFGNIESDFLLVDNVTDKICNSCSHALISTPAIIQASKSGFSFLHLQCYNPINSTYIFDYNYLSTLSNDSDISTFNQWLNNINRQHPILNKPQKLDIRVETKLSRTLKEIYKYFTIEELMILRRVSKEWYTIFLSKEIWLYLLRRDYFMDTGQIIDPFEVYFGNLLNHCYFCHKSSYSSALCPLLLRKICKKCQCHADDPYHKCGLINKNNAKFWYKINDKWLQDNKIRFWKIASGEEITYNWLIQRKINVGKKE</sequence>
<evidence type="ECO:0000313" key="3">
    <source>
        <dbReference type="Proteomes" id="UP001162131"/>
    </source>
</evidence>
<reference evidence="2" key="1">
    <citation type="submission" date="2021-09" db="EMBL/GenBank/DDBJ databases">
        <authorList>
            <consortium name="AG Swart"/>
            <person name="Singh M."/>
            <person name="Singh A."/>
            <person name="Seah K."/>
            <person name="Emmerich C."/>
        </authorList>
    </citation>
    <scope>NUCLEOTIDE SEQUENCE</scope>
    <source>
        <strain evidence="2">ATCC30299</strain>
    </source>
</reference>
<evidence type="ECO:0000259" key="1">
    <source>
        <dbReference type="Pfam" id="PF00646"/>
    </source>
</evidence>
<dbReference type="InterPro" id="IPR001810">
    <property type="entry name" value="F-box_dom"/>
</dbReference>